<gene>
    <name evidence="2" type="ORF">Q9313_28750</name>
</gene>
<dbReference type="InterPro" id="IPR012318">
    <property type="entry name" value="HTH_CRP"/>
</dbReference>
<dbReference type="SUPFAM" id="SSF46785">
    <property type="entry name" value="Winged helix' DNA-binding domain"/>
    <property type="match status" value="1"/>
</dbReference>
<proteinExistence type="predicted"/>
<name>A0AA50HBZ3_9HYPH</name>
<dbReference type="AlphaFoldDB" id="A0AA50HBZ3"/>
<accession>A0AA50HBZ3</accession>
<protein>
    <recommendedName>
        <fullName evidence="1">HTH crp-type domain-containing protein</fullName>
    </recommendedName>
</protein>
<dbReference type="EMBL" id="CP132309">
    <property type="protein sequence ID" value="WLS01390.1"/>
    <property type="molecule type" value="Genomic_DNA"/>
</dbReference>
<reference evidence="2 3" key="1">
    <citation type="submission" date="2023-08" db="EMBL/GenBank/DDBJ databases">
        <title>Pathogen: clinical or host-associated sample.</title>
        <authorList>
            <person name="Hergert J."/>
            <person name="Casey R."/>
            <person name="Wagner J."/>
            <person name="Young E.L."/>
            <person name="Oakeson K.F."/>
        </authorList>
    </citation>
    <scope>NUCLEOTIDE SEQUENCE [LARGE SCALE GENOMIC DNA]</scope>
    <source>
        <strain evidence="2 3">1760953</strain>
        <plasmid evidence="2 3">unnamed7</plasmid>
    </source>
</reference>
<geneLocation type="plasmid" evidence="2 3">
    <name>unnamed7</name>
</geneLocation>
<dbReference type="RefSeq" id="WP_306041844.1">
    <property type="nucleotide sequence ID" value="NZ_CP132309.1"/>
</dbReference>
<feature type="domain" description="HTH crp-type" evidence="1">
    <location>
        <begin position="64"/>
        <end position="91"/>
    </location>
</feature>
<dbReference type="Pfam" id="PF00325">
    <property type="entry name" value="Crp"/>
    <property type="match status" value="1"/>
</dbReference>
<evidence type="ECO:0000313" key="2">
    <source>
        <dbReference type="EMBL" id="WLS01390.1"/>
    </source>
</evidence>
<dbReference type="GO" id="GO:0006355">
    <property type="term" value="P:regulation of DNA-templated transcription"/>
    <property type="evidence" value="ECO:0007669"/>
    <property type="project" value="InterPro"/>
</dbReference>
<organism evidence="2 3">
    <name type="scientific">Shinella sumterensis</name>
    <dbReference type="NCBI Taxonomy" id="1967501"/>
    <lineage>
        <taxon>Bacteria</taxon>
        <taxon>Pseudomonadati</taxon>
        <taxon>Pseudomonadota</taxon>
        <taxon>Alphaproteobacteria</taxon>
        <taxon>Hyphomicrobiales</taxon>
        <taxon>Rhizobiaceae</taxon>
        <taxon>Shinella</taxon>
    </lineage>
</organism>
<dbReference type="GO" id="GO:0003677">
    <property type="term" value="F:DNA binding"/>
    <property type="evidence" value="ECO:0007669"/>
    <property type="project" value="InterPro"/>
</dbReference>
<sequence length="141" mass="15800">MYELPIRFFKGPPAPKELRSGEAGVNACWLNDLLANRPPKNVYWERILVAVFQCPNEDGTVPPNQRIAEFLGLSRDTIARTKTRFEEMGLIYRVNLNGGFGYNPDLLVVKDKKGAIIRHPSIRTPVLATDSPGTNLLSHKV</sequence>
<dbReference type="InterPro" id="IPR036390">
    <property type="entry name" value="WH_DNA-bd_sf"/>
</dbReference>
<dbReference type="Proteomes" id="UP001234585">
    <property type="component" value="Plasmid unnamed7"/>
</dbReference>
<evidence type="ECO:0000259" key="1">
    <source>
        <dbReference type="Pfam" id="PF00325"/>
    </source>
</evidence>
<keyword evidence="2" id="KW-0614">Plasmid</keyword>
<evidence type="ECO:0000313" key="3">
    <source>
        <dbReference type="Proteomes" id="UP001234585"/>
    </source>
</evidence>
<keyword evidence="3" id="KW-1185">Reference proteome</keyword>